<name>A0A6H1TV23_9CYAN</name>
<dbReference type="PANTHER" id="PTHR44943">
    <property type="entry name" value="CELLULOSE SYNTHASE OPERON PROTEIN C"/>
    <property type="match status" value="1"/>
</dbReference>
<dbReference type="InterPro" id="IPR011990">
    <property type="entry name" value="TPR-like_helical_dom_sf"/>
</dbReference>
<dbReference type="EMBL" id="CP051167">
    <property type="protein sequence ID" value="QIZ70442.1"/>
    <property type="molecule type" value="Genomic_DNA"/>
</dbReference>
<evidence type="ECO:0000256" key="3">
    <source>
        <dbReference type="PROSITE-ProRule" id="PRU00339"/>
    </source>
</evidence>
<protein>
    <submittedName>
        <fullName evidence="6">Tetratricopeptide repeat protein</fullName>
    </submittedName>
</protein>
<dbReference type="Proteomes" id="UP000500857">
    <property type="component" value="Chromosome"/>
</dbReference>
<evidence type="ECO:0000313" key="7">
    <source>
        <dbReference type="Proteomes" id="UP000500857"/>
    </source>
</evidence>
<evidence type="ECO:0000256" key="2">
    <source>
        <dbReference type="ARBA" id="ARBA00022803"/>
    </source>
</evidence>
<keyword evidence="2 3" id="KW-0802">TPR repeat</keyword>
<dbReference type="InterPro" id="IPR051685">
    <property type="entry name" value="Ycf3/AcsC/BcsC/TPR_MFPF"/>
</dbReference>
<dbReference type="RefSeq" id="WP_168568597.1">
    <property type="nucleotide sequence ID" value="NZ_CP051167.1"/>
</dbReference>
<feature type="repeat" description="TPR" evidence="3">
    <location>
        <begin position="503"/>
        <end position="536"/>
    </location>
</feature>
<feature type="chain" id="PRO_5026341202" evidence="5">
    <location>
        <begin position="27"/>
        <end position="815"/>
    </location>
</feature>
<feature type="region of interest" description="Disordered" evidence="4">
    <location>
        <begin position="638"/>
        <end position="687"/>
    </location>
</feature>
<reference evidence="6 7" key="1">
    <citation type="submission" date="2020-04" db="EMBL/GenBank/DDBJ databases">
        <authorList>
            <person name="Basu S."/>
            <person name="Maruthanayagam V."/>
            <person name="Chakraborty S."/>
            <person name="Pramanik A."/>
            <person name="Mukherjee J."/>
            <person name="Brink B."/>
        </authorList>
    </citation>
    <scope>NUCLEOTIDE SEQUENCE [LARGE SCALE GENOMIC DNA]</scope>
    <source>
        <strain evidence="6 7">AP17</strain>
    </source>
</reference>
<dbReference type="InterPro" id="IPR019734">
    <property type="entry name" value="TPR_rpt"/>
</dbReference>
<dbReference type="Pfam" id="PF13431">
    <property type="entry name" value="TPR_17"/>
    <property type="match status" value="1"/>
</dbReference>
<evidence type="ECO:0000256" key="1">
    <source>
        <dbReference type="ARBA" id="ARBA00022737"/>
    </source>
</evidence>
<dbReference type="Gene3D" id="2.40.10.10">
    <property type="entry name" value="Trypsin-like serine proteases"/>
    <property type="match status" value="1"/>
</dbReference>
<keyword evidence="5" id="KW-0732">Signal</keyword>
<dbReference type="Gene3D" id="1.25.40.10">
    <property type="entry name" value="Tetratricopeptide repeat domain"/>
    <property type="match status" value="1"/>
</dbReference>
<keyword evidence="7" id="KW-1185">Reference proteome</keyword>
<evidence type="ECO:0000256" key="4">
    <source>
        <dbReference type="SAM" id="MobiDB-lite"/>
    </source>
</evidence>
<gene>
    <name evidence="6" type="ORF">HCG48_07500</name>
</gene>
<dbReference type="SUPFAM" id="SSF48452">
    <property type="entry name" value="TPR-like"/>
    <property type="match status" value="1"/>
</dbReference>
<organism evidence="6 7">
    <name type="scientific">Oxynema aestuarii AP17</name>
    <dbReference type="NCBI Taxonomy" id="2064643"/>
    <lineage>
        <taxon>Bacteria</taxon>
        <taxon>Bacillati</taxon>
        <taxon>Cyanobacteriota</taxon>
        <taxon>Cyanophyceae</taxon>
        <taxon>Oscillatoriophycideae</taxon>
        <taxon>Oscillatoriales</taxon>
        <taxon>Oscillatoriaceae</taxon>
        <taxon>Oxynema</taxon>
        <taxon>Oxynema aestuarii</taxon>
    </lineage>
</organism>
<dbReference type="InterPro" id="IPR043504">
    <property type="entry name" value="Peptidase_S1_PA_chymotrypsin"/>
</dbReference>
<evidence type="ECO:0000256" key="5">
    <source>
        <dbReference type="SAM" id="SignalP"/>
    </source>
</evidence>
<dbReference type="Pfam" id="PF13365">
    <property type="entry name" value="Trypsin_2"/>
    <property type="match status" value="1"/>
</dbReference>
<dbReference type="InterPro" id="IPR009003">
    <property type="entry name" value="Peptidase_S1_PA"/>
</dbReference>
<feature type="compositionally biased region" description="Low complexity" evidence="4">
    <location>
        <begin position="644"/>
        <end position="663"/>
    </location>
</feature>
<dbReference type="AlphaFoldDB" id="A0A6H1TV23"/>
<keyword evidence="1" id="KW-0677">Repeat</keyword>
<accession>A0A6H1TV23</accession>
<dbReference type="PANTHER" id="PTHR44943:SF4">
    <property type="entry name" value="TPR REPEAT-CONTAINING PROTEIN MJ0798"/>
    <property type="match status" value="1"/>
</dbReference>
<sequence length="815" mass="89834">MLFRFSQIKFLSHILLGMATVSALVASPFESVEVLANEESCDPNNNGNVNSSLRQVIVRIEMKKKFFKSKPENENSEPFRVNVDYGSGTIIAQEDGTQEKFKYTVLTADHNFANETTPDRFADGIEKGIYVERTIQLITSENELRELKKENVTRFRRDQIQGLDLAVVTFESDIEYPVATLAPLSAGENYTERENQQITVAGWPKKCITTEGESQIYVLWNNGGQIEVHENYDYLGLGTSDTHGTGTSESSSDRTIQGYVMGYGAETDKGVSGGPVFDEQGHLIGVHGLGQGSRIQLSPELSEELKSRWANVSAGIPINTFTDQLPGSNQMPENSNSFFNALPDDLIKEISIQASLPPSDSSNENPAENIPPSIDTYLEQAAQHWKKAMTALNASAGAGCIPECREEAEKALAQYDQALEIIGNNPSRVRARVLVFRGIVHQLLGNSSKKESDWEAASKIIQGGGEPLAYVWLGNTLYRWGNTQKAEELWDEAVNIANSDDNADVYLEIGKFLIQNGRREEGREYWNRLINSLPENSVIRRKIAAEYAYFAMVGYDDFAYDAAALEQANKAVELAPNNPYALYDLAKVLANLGNTAAAEATLQQAASNCEESICGTLIEELNEEKQLNVNIAWGGNTFGRDEQSSGSSNSNNQASTSSSEGSAPQQEFTPDPNPEIATGPTYFCNDASRQTMRRSQPLIEWQSREFGRQYQPDDRCTYVSNRLESYETDGLLNQAQIDRVTYGVINGYRVLCIATDENAATARNCDSGQLIVTLGSVDRISIGEADAALKEFKDALLNPNYVGPLDNIKGVSKPE</sequence>
<dbReference type="PROSITE" id="PS50005">
    <property type="entry name" value="TPR"/>
    <property type="match status" value="1"/>
</dbReference>
<dbReference type="Pfam" id="PF14218">
    <property type="entry name" value="COP23"/>
    <property type="match status" value="1"/>
</dbReference>
<evidence type="ECO:0000313" key="6">
    <source>
        <dbReference type="EMBL" id="QIZ70442.1"/>
    </source>
</evidence>
<dbReference type="SUPFAM" id="SSF50494">
    <property type="entry name" value="Trypsin-like serine proteases"/>
    <property type="match status" value="1"/>
</dbReference>
<feature type="signal peptide" evidence="5">
    <location>
        <begin position="1"/>
        <end position="26"/>
    </location>
</feature>
<dbReference type="InterPro" id="IPR025478">
    <property type="entry name" value="COP23"/>
</dbReference>
<dbReference type="SMART" id="SM00028">
    <property type="entry name" value="TPR"/>
    <property type="match status" value="4"/>
</dbReference>
<dbReference type="KEGG" id="oxy:HCG48_07500"/>
<proteinExistence type="predicted"/>